<accession>A0A2J6S3R2</accession>
<keyword evidence="2" id="KW-1185">Reference proteome</keyword>
<proteinExistence type="predicted"/>
<name>A0A2J6S3R2_HYAVF</name>
<organism evidence="1 2">
    <name type="scientific">Hyaloscypha variabilis (strain UAMH 11265 / GT02V1 / F)</name>
    <name type="common">Meliniomyces variabilis</name>
    <dbReference type="NCBI Taxonomy" id="1149755"/>
    <lineage>
        <taxon>Eukaryota</taxon>
        <taxon>Fungi</taxon>
        <taxon>Dikarya</taxon>
        <taxon>Ascomycota</taxon>
        <taxon>Pezizomycotina</taxon>
        <taxon>Leotiomycetes</taxon>
        <taxon>Helotiales</taxon>
        <taxon>Hyaloscyphaceae</taxon>
        <taxon>Hyaloscypha</taxon>
        <taxon>Hyaloscypha variabilis</taxon>
    </lineage>
</organism>
<dbReference type="OrthoDB" id="5236983at2759"/>
<dbReference type="AlphaFoldDB" id="A0A2J6S3R2"/>
<reference evidence="1 2" key="1">
    <citation type="submission" date="2016-04" db="EMBL/GenBank/DDBJ databases">
        <title>A degradative enzymes factory behind the ericoid mycorrhizal symbiosis.</title>
        <authorList>
            <consortium name="DOE Joint Genome Institute"/>
            <person name="Martino E."/>
            <person name="Morin E."/>
            <person name="Grelet G."/>
            <person name="Kuo A."/>
            <person name="Kohler A."/>
            <person name="Daghino S."/>
            <person name="Barry K."/>
            <person name="Choi C."/>
            <person name="Cichocki N."/>
            <person name="Clum A."/>
            <person name="Copeland A."/>
            <person name="Hainaut M."/>
            <person name="Haridas S."/>
            <person name="Labutti K."/>
            <person name="Lindquist E."/>
            <person name="Lipzen A."/>
            <person name="Khouja H.-R."/>
            <person name="Murat C."/>
            <person name="Ohm R."/>
            <person name="Olson A."/>
            <person name="Spatafora J."/>
            <person name="Veneault-Fourrey C."/>
            <person name="Henrissat B."/>
            <person name="Grigoriev I."/>
            <person name="Martin F."/>
            <person name="Perotto S."/>
        </authorList>
    </citation>
    <scope>NUCLEOTIDE SEQUENCE [LARGE SCALE GENOMIC DNA]</scope>
    <source>
        <strain evidence="1 2">F</strain>
    </source>
</reference>
<gene>
    <name evidence="1" type="ORF">L207DRAFT_524780</name>
</gene>
<dbReference type="Proteomes" id="UP000235786">
    <property type="component" value="Unassembled WGS sequence"/>
</dbReference>
<evidence type="ECO:0000313" key="1">
    <source>
        <dbReference type="EMBL" id="PMD45412.1"/>
    </source>
</evidence>
<sequence length="283" mass="32547">METSKRTHITPLIARKSFQAGHLKPFSYGLEDIAAAIIDHLKRPNEERTEIQRKGLALFKHGPSRTFTDPEDLDELRKFFDTLNAVFFNSVLTGYCSLDIGIRKLETRCYCMHGEYFADKVECYQDYLLHEMLHAAFDLYACRCANGCGARFSELYSRWNGHDMLWMAAAHAIEQADKFSDDKKNPKTGIMGVQLNVNLNKDRSLAECWNNIPAEAELRRVGLDIRGIRVNLKVRRKEIAEEYGKKQQSRQLLKANRCINEYWLVDERVGCRECNSVLATVSA</sequence>
<dbReference type="EMBL" id="KZ613940">
    <property type="protein sequence ID" value="PMD45412.1"/>
    <property type="molecule type" value="Genomic_DNA"/>
</dbReference>
<evidence type="ECO:0000313" key="2">
    <source>
        <dbReference type="Proteomes" id="UP000235786"/>
    </source>
</evidence>
<evidence type="ECO:0008006" key="3">
    <source>
        <dbReference type="Google" id="ProtNLM"/>
    </source>
</evidence>
<protein>
    <recommendedName>
        <fullName evidence="3">SprT-like domain-containing protein</fullName>
    </recommendedName>
</protein>